<feature type="compositionally biased region" description="Basic and acidic residues" evidence="4">
    <location>
        <begin position="150"/>
        <end position="160"/>
    </location>
</feature>
<feature type="compositionally biased region" description="Basic and acidic residues" evidence="4">
    <location>
        <begin position="816"/>
        <end position="827"/>
    </location>
</feature>
<feature type="compositionally biased region" description="Basic and acidic residues" evidence="4">
    <location>
        <begin position="856"/>
        <end position="869"/>
    </location>
</feature>
<feature type="compositionally biased region" description="Basic and acidic residues" evidence="4">
    <location>
        <begin position="28"/>
        <end position="39"/>
    </location>
</feature>
<feature type="region of interest" description="Disordered" evidence="4">
    <location>
        <begin position="991"/>
        <end position="1019"/>
    </location>
</feature>
<dbReference type="Pfam" id="PF04615">
    <property type="entry name" value="Utp14"/>
    <property type="match status" value="1"/>
</dbReference>
<dbReference type="PANTHER" id="PTHR14150">
    <property type="entry name" value="U3 SMALL NUCLEOLAR RNA-ASSOCIATED PROTEIN 14"/>
    <property type="match status" value="1"/>
</dbReference>
<feature type="compositionally biased region" description="Acidic residues" evidence="4">
    <location>
        <begin position="94"/>
        <end position="149"/>
    </location>
</feature>
<evidence type="ECO:0000313" key="5">
    <source>
        <dbReference type="EMBL" id="CAL5228355.1"/>
    </source>
</evidence>
<dbReference type="InterPro" id="IPR006709">
    <property type="entry name" value="SSU_processome_Utp14"/>
</dbReference>
<organism evidence="5 6">
    <name type="scientific">Coccomyxa viridis</name>
    <dbReference type="NCBI Taxonomy" id="1274662"/>
    <lineage>
        <taxon>Eukaryota</taxon>
        <taxon>Viridiplantae</taxon>
        <taxon>Chlorophyta</taxon>
        <taxon>core chlorophytes</taxon>
        <taxon>Trebouxiophyceae</taxon>
        <taxon>Trebouxiophyceae incertae sedis</taxon>
        <taxon>Coccomyxaceae</taxon>
        <taxon>Coccomyxa</taxon>
    </lineage>
</organism>
<feature type="region of interest" description="Disordered" evidence="4">
    <location>
        <begin position="775"/>
        <end position="878"/>
    </location>
</feature>
<gene>
    <name evidence="5" type="primary">g11471</name>
    <name evidence="5" type="ORF">VP750_LOCUS10261</name>
</gene>
<feature type="region of interest" description="Disordered" evidence="4">
    <location>
        <begin position="722"/>
        <end position="761"/>
    </location>
</feature>
<keyword evidence="3" id="KW-0539">Nucleus</keyword>
<feature type="compositionally biased region" description="Basic and acidic residues" evidence="4">
    <location>
        <begin position="693"/>
        <end position="702"/>
    </location>
</feature>
<feature type="region of interest" description="Disordered" evidence="4">
    <location>
        <begin position="549"/>
        <end position="702"/>
    </location>
</feature>
<evidence type="ECO:0000256" key="3">
    <source>
        <dbReference type="ARBA" id="ARBA00023242"/>
    </source>
</evidence>
<feature type="region of interest" description="Disordered" evidence="4">
    <location>
        <begin position="893"/>
        <end position="912"/>
    </location>
</feature>
<evidence type="ECO:0000256" key="4">
    <source>
        <dbReference type="SAM" id="MobiDB-lite"/>
    </source>
</evidence>
<evidence type="ECO:0000313" key="6">
    <source>
        <dbReference type="Proteomes" id="UP001497392"/>
    </source>
</evidence>
<feature type="region of interest" description="Disordered" evidence="4">
    <location>
        <begin position="1"/>
        <end position="40"/>
    </location>
</feature>
<feature type="compositionally biased region" description="Low complexity" evidence="4">
    <location>
        <begin position="655"/>
        <end position="669"/>
    </location>
</feature>
<evidence type="ECO:0000256" key="2">
    <source>
        <dbReference type="ARBA" id="ARBA00022553"/>
    </source>
</evidence>
<dbReference type="PANTHER" id="PTHR14150:SF12">
    <property type="entry name" value="U3 SMALL NUCLEOLAR RNA-ASSOCIATED PROTEIN 14 HOMOLOG A"/>
    <property type="match status" value="1"/>
</dbReference>
<name>A0ABP1GAL6_9CHLO</name>
<evidence type="ECO:0000256" key="1">
    <source>
        <dbReference type="ARBA" id="ARBA00004604"/>
    </source>
</evidence>
<dbReference type="EMBL" id="CAXHTA020000018">
    <property type="protein sequence ID" value="CAL5228355.1"/>
    <property type="molecule type" value="Genomic_DNA"/>
</dbReference>
<accession>A0ABP1GAL6</accession>
<feature type="region of interest" description="Disordered" evidence="4">
    <location>
        <begin position="451"/>
        <end position="500"/>
    </location>
</feature>
<feature type="compositionally biased region" description="Polar residues" evidence="4">
    <location>
        <begin position="670"/>
        <end position="687"/>
    </location>
</feature>
<protein>
    <submittedName>
        <fullName evidence="5">G11471 protein</fullName>
    </submittedName>
</protein>
<sequence>MAKPKRSKGRSKPPARTDTYEAEEEVPHEEKFAGQRYDDVENYEYELPSDFEDEEIDEDAAFTEEDKKLYAGWFEGTEAALAGNSKGAAADGLLDSEDDEDGDEEGYNTDDFSAEEDAAPAEEEPQDMGGDEEASEDEADMDDEEGDEEQHERMLEDIRSAGRPVSSRRPKQVQTESVPESALNVGPMTDLSGGQQGELQISDLLGALGRGPGRSALDARSRKTLERLEKRSAPVEPSLPATIRARKQRQAGYEVTQKDVTKWQSIVKANREAPTLKFASGNEDVPRTSTTSALTAKFAPSQDYEKEIAAMLEAAGAHNEKAVQESEEALALKAQSVEEAKRRRDHLAKMRSLLFHQETKLKHLAKIKSKDYHRRAQKAARAKAKKAGEMGDTEFLRLAAEEAEFKRVKERLTLKHKNTSQWARRALRRGINVMDEGTREAIQEQLRMGQELRRKVEAPGSASEDDSDADSATDASDEEADAVQDLSKPSKKAVAKAKAAAMDIMQNGDGEEEAPAKGLFALPFMRRAQERRKAQAQAEAAAMLRDMEAADARGELPSDDEAADWAAAEPAGGHGGRLRFGGGAPQQQRHLEEDENDSEADASDLDEDAEAKAERLGQRMAAGSDAQPASASRRPKAAAHNGRKRALPSPVEEVSGLGKQKSKKGLQLSETASGQTQKGNAVQQSDSAAGLAEGERGEGYEPYRRDILADVARKQREHLLGAKIGLPAPEVRAQSQAARKARKGTTTDKISGQEERSSAAAAAFVKADTFQGPRAGYAFQAGPQGTGYYPDKHADSKANGEQAPTAKPPAIPKQPPGHEPEHEDDGSMRPVRGSELSQRELIARAFAGDDVQAEFDEAKGREAEEEAPKVDAPSLLPGWGAWAGHQRMPGWMASAQDKAQRQRQDAIAKRKDAKLAHVIISERYDKKASKYGTPSVPFPFNAKEVYERSMRQPLGRDFNTDSSFRNLTRPKILKTPGVVIEPLRYNKALDRDAASLPADNAKRKSVAVVSNGMRKQSKR</sequence>
<keyword evidence="6" id="KW-1185">Reference proteome</keyword>
<feature type="compositionally biased region" description="Gly residues" evidence="4">
    <location>
        <begin position="572"/>
        <end position="584"/>
    </location>
</feature>
<comment type="subcellular location">
    <subcellularLocation>
        <location evidence="1">Nucleus</location>
        <location evidence="1">Nucleolus</location>
    </subcellularLocation>
</comment>
<feature type="compositionally biased region" description="Basic residues" evidence="4">
    <location>
        <begin position="1"/>
        <end position="13"/>
    </location>
</feature>
<feature type="compositionally biased region" description="Basic and acidic residues" evidence="4">
    <location>
        <begin position="898"/>
        <end position="912"/>
    </location>
</feature>
<feature type="compositionally biased region" description="Pro residues" evidence="4">
    <location>
        <begin position="806"/>
        <end position="815"/>
    </location>
</feature>
<dbReference type="Proteomes" id="UP001497392">
    <property type="component" value="Unassembled WGS sequence"/>
</dbReference>
<keyword evidence="2" id="KW-0597">Phosphoprotein</keyword>
<proteinExistence type="predicted"/>
<reference evidence="5 6" key="1">
    <citation type="submission" date="2024-06" db="EMBL/GenBank/DDBJ databases">
        <authorList>
            <person name="Kraege A."/>
            <person name="Thomma B."/>
        </authorList>
    </citation>
    <scope>NUCLEOTIDE SEQUENCE [LARGE SCALE GENOMIC DNA]</scope>
</reference>
<feature type="region of interest" description="Disordered" evidence="4">
    <location>
        <begin position="88"/>
        <end position="195"/>
    </location>
</feature>
<feature type="compositionally biased region" description="Acidic residues" evidence="4">
    <location>
        <begin position="593"/>
        <end position="609"/>
    </location>
</feature>
<feature type="compositionally biased region" description="Basic residues" evidence="4">
    <location>
        <begin position="633"/>
        <end position="646"/>
    </location>
</feature>
<feature type="compositionally biased region" description="Acidic residues" evidence="4">
    <location>
        <begin position="463"/>
        <end position="482"/>
    </location>
</feature>
<comment type="caution">
    <text evidence="5">The sequence shown here is derived from an EMBL/GenBank/DDBJ whole genome shotgun (WGS) entry which is preliminary data.</text>
</comment>